<proteinExistence type="predicted"/>
<dbReference type="AlphaFoldDB" id="A0A8J8SYM7"/>
<keyword evidence="2" id="KW-1185">Reference proteome</keyword>
<comment type="caution">
    <text evidence="1">The sequence shown here is derived from an EMBL/GenBank/DDBJ whole genome shotgun (WGS) entry which is preliminary data.</text>
</comment>
<organism evidence="1 2">
    <name type="scientific">Halteria grandinella</name>
    <dbReference type="NCBI Taxonomy" id="5974"/>
    <lineage>
        <taxon>Eukaryota</taxon>
        <taxon>Sar</taxon>
        <taxon>Alveolata</taxon>
        <taxon>Ciliophora</taxon>
        <taxon>Intramacronucleata</taxon>
        <taxon>Spirotrichea</taxon>
        <taxon>Stichotrichia</taxon>
        <taxon>Sporadotrichida</taxon>
        <taxon>Halteriidae</taxon>
        <taxon>Halteria</taxon>
    </lineage>
</organism>
<sequence length="113" mass="12784">MKAFETEFYSYIICIGCQRTIVQSDLLLSNYLNSRRWHTKRDYARSHADPLCCIASHNCRWDPDSPCADSCDTPCSCDACHPDCVASSVADACCQWTCRCHVAEHGNDQQNEN</sequence>
<name>A0A8J8SYM7_HALGN</name>
<evidence type="ECO:0000313" key="2">
    <source>
        <dbReference type="Proteomes" id="UP000785679"/>
    </source>
</evidence>
<protein>
    <submittedName>
        <fullName evidence="1">Uncharacterized protein</fullName>
    </submittedName>
</protein>
<evidence type="ECO:0000313" key="1">
    <source>
        <dbReference type="EMBL" id="TNV75141.1"/>
    </source>
</evidence>
<accession>A0A8J8SYM7</accession>
<dbReference type="Proteomes" id="UP000785679">
    <property type="component" value="Unassembled WGS sequence"/>
</dbReference>
<gene>
    <name evidence="1" type="ORF">FGO68_gene17616</name>
</gene>
<dbReference type="EMBL" id="RRYP01016348">
    <property type="protein sequence ID" value="TNV75141.1"/>
    <property type="molecule type" value="Genomic_DNA"/>
</dbReference>
<reference evidence="1" key="1">
    <citation type="submission" date="2019-06" db="EMBL/GenBank/DDBJ databases">
        <authorList>
            <person name="Zheng W."/>
        </authorList>
    </citation>
    <scope>NUCLEOTIDE SEQUENCE</scope>
    <source>
        <strain evidence="1">QDHG01</strain>
    </source>
</reference>